<gene>
    <name evidence="3" type="ORF">GHT06_011968</name>
</gene>
<proteinExistence type="predicted"/>
<dbReference type="GO" id="GO:0006338">
    <property type="term" value="P:chromatin remodeling"/>
    <property type="evidence" value="ECO:0007669"/>
    <property type="project" value="TreeGrafter"/>
</dbReference>
<accession>A0AAD5KV09</accession>
<dbReference type="Gene3D" id="1.20.1270.220">
    <property type="match status" value="1"/>
</dbReference>
<feature type="compositionally biased region" description="Low complexity" evidence="1">
    <location>
        <begin position="31"/>
        <end position="43"/>
    </location>
</feature>
<dbReference type="PANTHER" id="PTHR22880:SF225">
    <property type="entry name" value="BROMODOMAIN-CONTAINING PROTEIN BET-1-RELATED"/>
    <property type="match status" value="1"/>
</dbReference>
<dbReference type="Pfam" id="PF17035">
    <property type="entry name" value="BET"/>
    <property type="match status" value="1"/>
</dbReference>
<feature type="region of interest" description="Disordered" evidence="1">
    <location>
        <begin position="28"/>
        <end position="53"/>
    </location>
</feature>
<comment type="caution">
    <text evidence="3">The sequence shown here is derived from an EMBL/GenBank/DDBJ whole genome shotgun (WGS) entry which is preliminary data.</text>
</comment>
<evidence type="ECO:0000259" key="2">
    <source>
        <dbReference type="PROSITE" id="PS51525"/>
    </source>
</evidence>
<protein>
    <recommendedName>
        <fullName evidence="2">NET domain-containing protein</fullName>
    </recommendedName>
</protein>
<dbReference type="InterPro" id="IPR050935">
    <property type="entry name" value="Bromo_chromatin_reader"/>
</dbReference>
<keyword evidence="4" id="KW-1185">Reference proteome</keyword>
<dbReference type="PROSITE" id="PS51525">
    <property type="entry name" value="NET"/>
    <property type="match status" value="1"/>
</dbReference>
<feature type="compositionally biased region" description="Basic and acidic residues" evidence="1">
    <location>
        <begin position="238"/>
        <end position="258"/>
    </location>
</feature>
<sequence length="287" mass="31640">MEAQVGIQECTQKGKGLYSDCQVNASAISQPKKPNSPTFKSTPSPSPVAVKRKPLRSPAVLEMKYEDDTKPMSSVEKRQLIVDIQLLPSDKLARVVHIFRSLEEVDGPVPEEVVMDLDKLKPSTLRVLQLYIDSIPNTKFCKTYERKQLGEGKNKPELADTLLDIPKADSANEAHSIVTKEVADAGIGIASSTSTQSTFKADGDMDLFVEFNILPSSDVTTIVLEIVKVDMSDSGTEISKHPTQRRDSSEKPPKKDFPLEQIVSEITSVDESPPILQNKRLKLIAPQ</sequence>
<dbReference type="GO" id="GO:0006355">
    <property type="term" value="P:regulation of DNA-templated transcription"/>
    <property type="evidence" value="ECO:0007669"/>
    <property type="project" value="TreeGrafter"/>
</dbReference>
<reference evidence="3 4" key="1">
    <citation type="submission" date="2022-05" db="EMBL/GenBank/DDBJ databases">
        <title>A multi-omics perspective on studying reproductive biology in Daphnia sinensis.</title>
        <authorList>
            <person name="Jia J."/>
        </authorList>
    </citation>
    <scope>NUCLEOTIDE SEQUENCE [LARGE SCALE GENOMIC DNA]</scope>
    <source>
        <strain evidence="3 4">WSL</strain>
    </source>
</reference>
<dbReference type="Proteomes" id="UP000820818">
    <property type="component" value="Linkage Group LG3"/>
</dbReference>
<dbReference type="AlphaFoldDB" id="A0AAD5KV09"/>
<dbReference type="InterPro" id="IPR027353">
    <property type="entry name" value="NET_dom"/>
</dbReference>
<evidence type="ECO:0000313" key="4">
    <source>
        <dbReference type="Proteomes" id="UP000820818"/>
    </source>
</evidence>
<name>A0AAD5KV09_9CRUS</name>
<dbReference type="InterPro" id="IPR038336">
    <property type="entry name" value="NET_sf"/>
</dbReference>
<dbReference type="GO" id="GO:0000785">
    <property type="term" value="C:chromatin"/>
    <property type="evidence" value="ECO:0007669"/>
    <property type="project" value="TreeGrafter"/>
</dbReference>
<dbReference type="PANTHER" id="PTHR22880">
    <property type="entry name" value="FALZ-RELATED BROMODOMAIN-CONTAINING PROTEINS"/>
    <property type="match status" value="1"/>
</dbReference>
<feature type="domain" description="NET" evidence="2">
    <location>
        <begin position="62"/>
        <end position="143"/>
    </location>
</feature>
<organism evidence="3 4">
    <name type="scientific">Daphnia sinensis</name>
    <dbReference type="NCBI Taxonomy" id="1820382"/>
    <lineage>
        <taxon>Eukaryota</taxon>
        <taxon>Metazoa</taxon>
        <taxon>Ecdysozoa</taxon>
        <taxon>Arthropoda</taxon>
        <taxon>Crustacea</taxon>
        <taxon>Branchiopoda</taxon>
        <taxon>Diplostraca</taxon>
        <taxon>Cladocera</taxon>
        <taxon>Anomopoda</taxon>
        <taxon>Daphniidae</taxon>
        <taxon>Daphnia</taxon>
        <taxon>Daphnia similis group</taxon>
    </lineage>
</organism>
<evidence type="ECO:0000256" key="1">
    <source>
        <dbReference type="SAM" id="MobiDB-lite"/>
    </source>
</evidence>
<evidence type="ECO:0000313" key="3">
    <source>
        <dbReference type="EMBL" id="KAI9561012.1"/>
    </source>
</evidence>
<feature type="region of interest" description="Disordered" evidence="1">
    <location>
        <begin position="235"/>
        <end position="259"/>
    </location>
</feature>
<dbReference type="GO" id="GO:0005634">
    <property type="term" value="C:nucleus"/>
    <property type="evidence" value="ECO:0007669"/>
    <property type="project" value="TreeGrafter"/>
</dbReference>
<dbReference type="EMBL" id="WJBH02000003">
    <property type="protein sequence ID" value="KAI9561012.1"/>
    <property type="molecule type" value="Genomic_DNA"/>
</dbReference>